<keyword evidence="3" id="KW-0539">Nucleus</keyword>
<organism evidence="6 7">
    <name type="scientific">Ricinus communis</name>
    <name type="common">Castor bean</name>
    <dbReference type="NCBI Taxonomy" id="3988"/>
    <lineage>
        <taxon>Eukaryota</taxon>
        <taxon>Viridiplantae</taxon>
        <taxon>Streptophyta</taxon>
        <taxon>Embryophyta</taxon>
        <taxon>Tracheophyta</taxon>
        <taxon>Spermatophyta</taxon>
        <taxon>Magnoliopsida</taxon>
        <taxon>eudicotyledons</taxon>
        <taxon>Gunneridae</taxon>
        <taxon>Pentapetalae</taxon>
        <taxon>rosids</taxon>
        <taxon>fabids</taxon>
        <taxon>Malpighiales</taxon>
        <taxon>Euphorbiaceae</taxon>
        <taxon>Acalyphoideae</taxon>
        <taxon>Acalypheae</taxon>
        <taxon>Ricinus</taxon>
    </lineage>
</organism>
<dbReference type="InterPro" id="IPR036420">
    <property type="entry name" value="BRCT_dom_sf"/>
</dbReference>
<evidence type="ECO:0000256" key="2">
    <source>
        <dbReference type="ARBA" id="ARBA00022763"/>
    </source>
</evidence>
<keyword evidence="2" id="KW-0227">DNA damage</keyword>
<dbReference type="FunCoup" id="B9S3X8">
    <property type="interactions" value="15"/>
</dbReference>
<evidence type="ECO:0000256" key="1">
    <source>
        <dbReference type="ARBA" id="ARBA00004123"/>
    </source>
</evidence>
<name>B9S3X8_RICCO</name>
<dbReference type="Pfam" id="PF16589">
    <property type="entry name" value="BRCT_2"/>
    <property type="match status" value="1"/>
</dbReference>
<dbReference type="GO" id="GO:0005634">
    <property type="term" value="C:nucleus"/>
    <property type="evidence" value="ECO:0007669"/>
    <property type="project" value="UniProtKB-SubCell"/>
</dbReference>
<dbReference type="GO" id="GO:0006974">
    <property type="term" value="P:DNA damage response"/>
    <property type="evidence" value="ECO:0007669"/>
    <property type="project" value="UniProtKB-KW"/>
</dbReference>
<dbReference type="InterPro" id="IPR001357">
    <property type="entry name" value="BRCT_dom"/>
</dbReference>
<evidence type="ECO:0000313" key="7">
    <source>
        <dbReference type="Proteomes" id="UP000008311"/>
    </source>
</evidence>
<evidence type="ECO:0000313" key="6">
    <source>
        <dbReference type="EMBL" id="EEF41659.1"/>
    </source>
</evidence>
<proteinExistence type="predicted"/>
<dbReference type="AlphaFoldDB" id="B9S3X8"/>
<sequence>MLLISCLKIQNPSMMQLPLIVPSMEHLCEDEGNSYVKLDRRTEGNAVGSQRRQPAPPSPHLDDFKETYVGSIVGEHCGTEQVDESTDAGKIHPPMLTHDQVFAELNYIGSEEPRESSQANALDFVNHYLSLNNVDSSPGTKPRNAIRKKTSPVSRIKGCQSLAKQIKTGTAVGNDGIFEWVDNDHCGRIDFFSKRTGTALGHGGSQQRSVKGHQKFGRVESKEASCSGKKLQEKSRNLIKEVTASCYSDSRPAVGRAKEINRFEQASETNFENVSVKNSNEQSHEVQLGRDIDAYNTEENAPDTFDVGFGTQMAAEAMEALSYGLPTDICAGNVSQCPQSSRLDPSPGIEKSKIHFRSPCLQKGAFSNSEGIARTSKQRERYASSSRAHSSYQELDNELEITTRRKRVKSLAGKLNGMNSMYQNEFSARESAKPVKKRKVGEENTKECEDCGSSSIPFESILLGKECIHHGEPVTQETGRWIREGKLEGKKDGSDNLGYGMNDAVKGSTITYKRKRSSVHANAKPSGILNVGGNCTKEKPFTHQRHWITGDELEGTKDGPDGAGERMNAITKGKIITYKRKRSAKVFELTSAEGKSIKLCCNISEVSRNNKLIGQKQGSLEVSSLTGSLDFNAWSCPKGKRMPRRRPSHLNEANNPSILCIKIDRKEGHKKPYNKILPKSSLLKELIRLGIQEPKPDFTWKDLRKRRDMSHVQVLFSQHLDDDIIKQQKKITARLGISIASCSMNATHFIADKFVRTRNMFEAIAHGKPVVTHLWLESCGQASCLIDEKNYILRDAKKEKEIGFSMPASLARASQHPLLKGRRVLITPNIKPDVEMITSLIKAVHGQVLQNFQISDLKIPDDLLILSCEEDHSICVPFLDKGAAVYSSELLLNGIVIQKFEYERHQLFTNRAKRSGRPGTR</sequence>
<dbReference type="eggNOG" id="KOG2043">
    <property type="taxonomic scope" value="Eukaryota"/>
</dbReference>
<dbReference type="CDD" id="cd18432">
    <property type="entry name" value="BRCT_PAXIP1_rpt6_like"/>
    <property type="match status" value="1"/>
</dbReference>
<feature type="compositionally biased region" description="Low complexity" evidence="4">
    <location>
        <begin position="383"/>
        <end position="392"/>
    </location>
</feature>
<dbReference type="SUPFAM" id="SSF52113">
    <property type="entry name" value="BRCT domain"/>
    <property type="match status" value="1"/>
</dbReference>
<dbReference type="SMART" id="SM00292">
    <property type="entry name" value="BRCT"/>
    <property type="match status" value="1"/>
</dbReference>
<protein>
    <submittedName>
        <fullName evidence="6">Pax transcription activation domain interacting protein, putative</fullName>
    </submittedName>
</protein>
<dbReference type="PROSITE" id="PS50172">
    <property type="entry name" value="BRCT"/>
    <property type="match status" value="1"/>
</dbReference>
<gene>
    <name evidence="6" type="ORF">RCOM_0556830</name>
</gene>
<dbReference type="Pfam" id="PF16770">
    <property type="entry name" value="RTT107_BRCT_5"/>
    <property type="match status" value="1"/>
</dbReference>
<dbReference type="PANTHER" id="PTHR23196">
    <property type="entry name" value="PAX TRANSCRIPTION ACTIVATION DOMAIN INTERACTING PROTEIN"/>
    <property type="match status" value="1"/>
</dbReference>
<evidence type="ECO:0000256" key="4">
    <source>
        <dbReference type="SAM" id="MobiDB-lite"/>
    </source>
</evidence>
<dbReference type="PANTHER" id="PTHR23196:SF32">
    <property type="entry name" value="BRCT DOMAIN-CONTAINING DNA REPAIR PROTEIN"/>
    <property type="match status" value="1"/>
</dbReference>
<dbReference type="EMBL" id="EQ973863">
    <property type="protein sequence ID" value="EEF41659.1"/>
    <property type="molecule type" value="Genomic_DNA"/>
</dbReference>
<dbReference type="STRING" id="3988.B9S3X8"/>
<dbReference type="Gene3D" id="3.40.50.10190">
    <property type="entry name" value="BRCT domain"/>
    <property type="match status" value="2"/>
</dbReference>
<feature type="region of interest" description="Disordered" evidence="4">
    <location>
        <begin position="44"/>
        <end position="63"/>
    </location>
</feature>
<dbReference type="InParanoid" id="B9S3X8"/>
<keyword evidence="7" id="KW-1185">Reference proteome</keyword>
<feature type="domain" description="BRCT" evidence="5">
    <location>
        <begin position="704"/>
        <end position="793"/>
    </location>
</feature>
<comment type="subcellular location">
    <subcellularLocation>
        <location evidence="1">Nucleus</location>
    </subcellularLocation>
</comment>
<evidence type="ECO:0000259" key="5">
    <source>
        <dbReference type="PROSITE" id="PS50172"/>
    </source>
</evidence>
<dbReference type="CDD" id="cd17744">
    <property type="entry name" value="BRCT_MDC1_rpt1"/>
    <property type="match status" value="1"/>
</dbReference>
<evidence type="ECO:0000256" key="3">
    <source>
        <dbReference type="ARBA" id="ARBA00023242"/>
    </source>
</evidence>
<dbReference type="Proteomes" id="UP000008311">
    <property type="component" value="Unassembled WGS sequence"/>
</dbReference>
<accession>B9S3X8</accession>
<reference evidence="7" key="1">
    <citation type="journal article" date="2010" name="Nat. Biotechnol.">
        <title>Draft genome sequence of the oilseed species Ricinus communis.</title>
        <authorList>
            <person name="Chan A.P."/>
            <person name="Crabtree J."/>
            <person name="Zhao Q."/>
            <person name="Lorenzi H."/>
            <person name="Orvis J."/>
            <person name="Puiu D."/>
            <person name="Melake-Berhan A."/>
            <person name="Jones K.M."/>
            <person name="Redman J."/>
            <person name="Chen G."/>
            <person name="Cahoon E.B."/>
            <person name="Gedil M."/>
            <person name="Stanke M."/>
            <person name="Haas B.J."/>
            <person name="Wortman J.R."/>
            <person name="Fraser-Liggett C.M."/>
            <person name="Ravel J."/>
            <person name="Rabinowicz P.D."/>
        </authorList>
    </citation>
    <scope>NUCLEOTIDE SEQUENCE [LARGE SCALE GENOMIC DNA]</scope>
    <source>
        <strain evidence="7">cv. Hale</strain>
    </source>
</reference>
<dbReference type="InterPro" id="IPR051579">
    <property type="entry name" value="DDR_Transcriptional_Reg"/>
</dbReference>
<feature type="region of interest" description="Disordered" evidence="4">
    <location>
        <begin position="371"/>
        <end position="394"/>
    </location>
</feature>